<dbReference type="PROSITE" id="PS51849">
    <property type="entry name" value="RSGI_N"/>
    <property type="match status" value="1"/>
</dbReference>
<dbReference type="GeneID" id="35804786"/>
<dbReference type="InterPro" id="IPR055431">
    <property type="entry name" value="RsgI_M"/>
</dbReference>
<dbReference type="Pfam" id="PF07691">
    <property type="entry name" value="PA14"/>
    <property type="match status" value="2"/>
</dbReference>
<dbReference type="SMR" id="A0AB36TJ69"/>
<evidence type="ECO:0000256" key="2">
    <source>
        <dbReference type="ARBA" id="ARBA00022475"/>
    </source>
</evidence>
<feature type="compositionally biased region" description="Polar residues" evidence="6">
    <location>
        <begin position="302"/>
        <end position="328"/>
    </location>
</feature>
<comment type="caution">
    <text evidence="10">The sequence shown here is derived from an EMBL/GenBank/DDBJ whole genome shotgun (WGS) entry which is preliminary data.</text>
</comment>
<comment type="subcellular location">
    <subcellularLocation>
        <location evidence="1">Cell membrane</location>
        <topology evidence="1">Single-pass membrane protein</topology>
    </subcellularLocation>
</comment>
<reference evidence="10 11" key="1">
    <citation type="submission" date="2017-09" db="EMBL/GenBank/DDBJ databases">
        <title>Evaluation of Pacific Biosciences Sequencing Technology to Finishing C. thermocellum Genome Sequences.</title>
        <authorList>
            <person name="Brown S."/>
        </authorList>
    </citation>
    <scope>NUCLEOTIDE SEQUENCE [LARGE SCALE GENOMIC DNA]</scope>
    <source>
        <strain evidence="10 11">AD2</strain>
    </source>
</reference>
<evidence type="ECO:0000256" key="5">
    <source>
        <dbReference type="ARBA" id="ARBA00023136"/>
    </source>
</evidence>
<gene>
    <name evidence="10" type="ORF">M972_111996</name>
</gene>
<evidence type="ECO:0000256" key="1">
    <source>
        <dbReference type="ARBA" id="ARBA00004162"/>
    </source>
</evidence>
<dbReference type="PROSITE" id="PS51820">
    <property type="entry name" value="PA14"/>
    <property type="match status" value="2"/>
</dbReference>
<dbReference type="GO" id="GO:0005886">
    <property type="term" value="C:plasma membrane"/>
    <property type="evidence" value="ECO:0007669"/>
    <property type="project" value="UniProtKB-SubCell"/>
</dbReference>
<protein>
    <submittedName>
        <fullName evidence="10">Anti-sigma factor-like protein</fullName>
    </submittedName>
</protein>
<dbReference type="Gene3D" id="3.90.182.10">
    <property type="entry name" value="Toxin - Anthrax Protective Antigen,domain 1"/>
    <property type="match status" value="2"/>
</dbReference>
<dbReference type="InterPro" id="IPR037524">
    <property type="entry name" value="PA14/GLEYA"/>
</dbReference>
<name>A0AB36TJ69_ACETH</name>
<feature type="domain" description="PA14" evidence="8">
    <location>
        <begin position="502"/>
        <end position="640"/>
    </location>
</feature>
<feature type="region of interest" description="Disordered" evidence="6">
    <location>
        <begin position="302"/>
        <end position="359"/>
    </location>
</feature>
<keyword evidence="4 7" id="KW-1133">Transmembrane helix</keyword>
<evidence type="ECO:0000256" key="4">
    <source>
        <dbReference type="ARBA" id="ARBA00022989"/>
    </source>
</evidence>
<organism evidence="10 11">
    <name type="scientific">Acetivibrio thermocellus AD2</name>
    <dbReference type="NCBI Taxonomy" id="1138384"/>
    <lineage>
        <taxon>Bacteria</taxon>
        <taxon>Bacillati</taxon>
        <taxon>Bacillota</taxon>
        <taxon>Clostridia</taxon>
        <taxon>Eubacteriales</taxon>
        <taxon>Oscillospiraceae</taxon>
        <taxon>Acetivibrio</taxon>
    </lineage>
</organism>
<dbReference type="Proteomes" id="UP000223596">
    <property type="component" value="Unassembled WGS sequence"/>
</dbReference>
<dbReference type="Pfam" id="PF23750">
    <property type="entry name" value="RsgI_M"/>
    <property type="match status" value="1"/>
</dbReference>
<sequence>MDNIGVIIKIEGNEAIVMTDDCSFKKVPIKDGMHPGQKILVPNNEVIQKENKSIKRISAVATGIAAVFLMVLSLIWINKPGRPDGIYAYIDVDINPSLNFLIDREGKVKALNPLNDDAQEIIRGVEFEDMFFSEALTQIIKISKAKGIIDENKTNYVLICAALDDNYNLQSDDKSRAQTEFEEFLDGIRESIEKACGNTVIPQTVKVPFEYLKMAKQNDVSMGRYLVYQKLEDIGVNLSIEELKSLDIDEILKKYGVGFDELFKSEYTELPYGTLQTGEDSVVSTEDVPVSPKNAFETMAVPTNTPSISTKPSATPAENPTPKLTQKPTPVPAKTGERTSTTPTPTPAPTVRNGTGSGLRGEYYNNMDFSRFQFVRIDPCIDFDWGEGTPDQSIGKDTYSVRWTGKVEPRYSETYTFYTVTDDGVRLWVDGVLLIDKWKSQSATEHSEQIYLEAGKKYDIKMEYYQHVRAASAKLMWSSKSQQKEIIPSSQLYPSDGPLPQKDVNGLSAEYYGDAELKDKRFTRIDDAINFNWDKDFPVGELKDGKFSVRWVGKIDTRYTEEYTFHTVANGGVRVWINNVLIIDNWQNQGKEAENSGKIELKAGRQYDIKVEYCNYGEPAFIKLLWSSQRQKKEVVPSKNLFAD</sequence>
<feature type="domain" description="PA14" evidence="8">
    <location>
        <begin position="354"/>
        <end position="491"/>
    </location>
</feature>
<evidence type="ECO:0000313" key="10">
    <source>
        <dbReference type="EMBL" id="PFH03195.1"/>
    </source>
</evidence>
<evidence type="ECO:0000256" key="7">
    <source>
        <dbReference type="SAM" id="Phobius"/>
    </source>
</evidence>
<dbReference type="SUPFAM" id="SSF56988">
    <property type="entry name" value="Anthrax protective antigen"/>
    <property type="match status" value="2"/>
</dbReference>
<evidence type="ECO:0000313" key="11">
    <source>
        <dbReference type="Proteomes" id="UP000223596"/>
    </source>
</evidence>
<evidence type="ECO:0000256" key="3">
    <source>
        <dbReference type="ARBA" id="ARBA00022692"/>
    </source>
</evidence>
<dbReference type="InterPro" id="IPR024449">
    <property type="entry name" value="Anti-sigma_RsgI_N"/>
</dbReference>
<keyword evidence="2" id="KW-1003">Cell membrane</keyword>
<accession>A0AB36TJ69</accession>
<evidence type="ECO:0000259" key="8">
    <source>
        <dbReference type="PROSITE" id="PS51820"/>
    </source>
</evidence>
<dbReference type="RefSeq" id="WP_003512516.1">
    <property type="nucleotide sequence ID" value="NZ_CP013828.1"/>
</dbReference>
<dbReference type="SMART" id="SM00758">
    <property type="entry name" value="PA14"/>
    <property type="match status" value="2"/>
</dbReference>
<keyword evidence="3 7" id="KW-0812">Transmembrane</keyword>
<dbReference type="AlphaFoldDB" id="A0AB36TJ69"/>
<evidence type="ECO:0000256" key="6">
    <source>
        <dbReference type="SAM" id="MobiDB-lite"/>
    </source>
</evidence>
<evidence type="ECO:0000259" key="9">
    <source>
        <dbReference type="PROSITE" id="PS51849"/>
    </source>
</evidence>
<proteinExistence type="predicted"/>
<dbReference type="EMBL" id="PDBW01000001">
    <property type="protein sequence ID" value="PFH03195.1"/>
    <property type="molecule type" value="Genomic_DNA"/>
</dbReference>
<feature type="domain" description="RsgI N-terminal anti-sigma" evidence="9">
    <location>
        <begin position="3"/>
        <end position="50"/>
    </location>
</feature>
<feature type="transmembrane region" description="Helical" evidence="7">
    <location>
        <begin position="57"/>
        <end position="77"/>
    </location>
</feature>
<dbReference type="Pfam" id="PF12791">
    <property type="entry name" value="RsgI_N"/>
    <property type="match status" value="1"/>
</dbReference>
<keyword evidence="5 7" id="KW-0472">Membrane</keyword>
<dbReference type="InterPro" id="IPR011658">
    <property type="entry name" value="PA14_dom"/>
</dbReference>